<gene>
    <name evidence="9" type="ORF">GCM10008932_21560</name>
</gene>
<keyword evidence="9" id="KW-0645">Protease</keyword>
<reference evidence="9 10" key="1">
    <citation type="journal article" date="2019" name="Int. J. Syst. Evol. Microbiol.">
        <title>The Global Catalogue of Microorganisms (GCM) 10K type strain sequencing project: providing services to taxonomists for standard genome sequencing and annotation.</title>
        <authorList>
            <consortium name="The Broad Institute Genomics Platform"/>
            <consortium name="The Broad Institute Genome Sequencing Center for Infectious Disease"/>
            <person name="Wu L."/>
            <person name="Ma J."/>
        </authorList>
    </citation>
    <scope>NUCLEOTIDE SEQUENCE [LARGE SCALE GENOMIC DNA]</scope>
    <source>
        <strain evidence="9 10">JCM 12662</strain>
    </source>
</reference>
<proteinExistence type="inferred from homology"/>
<name>A0ABN0XPL6_9LACT</name>
<dbReference type="InterPro" id="IPR035952">
    <property type="entry name" value="Rhomboid-like_sf"/>
</dbReference>
<dbReference type="PANTHER" id="PTHR43731">
    <property type="entry name" value="RHOMBOID PROTEASE"/>
    <property type="match status" value="1"/>
</dbReference>
<dbReference type="Gene3D" id="1.20.1540.10">
    <property type="entry name" value="Rhomboid-like"/>
    <property type="match status" value="1"/>
</dbReference>
<comment type="caution">
    <text evidence="9">The sequence shown here is derived from an EMBL/GenBank/DDBJ whole genome shotgun (WGS) entry which is preliminary data.</text>
</comment>
<dbReference type="Pfam" id="PF01694">
    <property type="entry name" value="Rhomboid"/>
    <property type="match status" value="1"/>
</dbReference>
<evidence type="ECO:0000313" key="10">
    <source>
        <dbReference type="Proteomes" id="UP001501166"/>
    </source>
</evidence>
<sequence>MNYKTKMKWQRFKRGPYITYTLLAITGIMFLIQEFLGGSTNTLVLLRLGAKMNELIVLGDWYRLLTPMFLHIGLMHLVFNGLVIYFLGIQLETVFGHWRFFLLYILSALAGNAASFAFNSNISAGASTALFGLFGSTLVLKKLFPVHPQINAMAKNFSVLIVLNLIFGLFSSGIDMAGHIGGLVGGYLIAFALSAPNAWNKNVKRQVLFAVLYVVLILILILLGYSRFIPLSTLFS</sequence>
<feature type="transmembrane region" description="Helical" evidence="7">
    <location>
        <begin position="20"/>
        <end position="48"/>
    </location>
</feature>
<evidence type="ECO:0000259" key="8">
    <source>
        <dbReference type="Pfam" id="PF01694"/>
    </source>
</evidence>
<dbReference type="RefSeq" id="WP_343756543.1">
    <property type="nucleotide sequence ID" value="NZ_BAAACW010000140.1"/>
</dbReference>
<keyword evidence="3 7" id="KW-0812">Transmembrane</keyword>
<accession>A0ABN0XPL6</accession>
<keyword evidence="6 7" id="KW-0472">Membrane</keyword>
<feature type="transmembrane region" description="Helical" evidence="7">
    <location>
        <begin position="124"/>
        <end position="140"/>
    </location>
</feature>
<dbReference type="GO" id="GO:0006508">
    <property type="term" value="P:proteolysis"/>
    <property type="evidence" value="ECO:0007669"/>
    <property type="project" value="UniProtKB-KW"/>
</dbReference>
<dbReference type="SUPFAM" id="SSF144091">
    <property type="entry name" value="Rhomboid-like"/>
    <property type="match status" value="1"/>
</dbReference>
<organism evidence="9 10">
    <name type="scientific">Alkalibacterium iburiense</name>
    <dbReference type="NCBI Taxonomy" id="290589"/>
    <lineage>
        <taxon>Bacteria</taxon>
        <taxon>Bacillati</taxon>
        <taxon>Bacillota</taxon>
        <taxon>Bacilli</taxon>
        <taxon>Lactobacillales</taxon>
        <taxon>Carnobacteriaceae</taxon>
        <taxon>Alkalibacterium</taxon>
    </lineage>
</organism>
<evidence type="ECO:0000256" key="7">
    <source>
        <dbReference type="SAM" id="Phobius"/>
    </source>
</evidence>
<comment type="subcellular location">
    <subcellularLocation>
        <location evidence="1">Membrane</location>
        <topology evidence="1">Multi-pass membrane protein</topology>
    </subcellularLocation>
</comment>
<feature type="transmembrane region" description="Helical" evidence="7">
    <location>
        <begin position="100"/>
        <end position="118"/>
    </location>
</feature>
<evidence type="ECO:0000256" key="5">
    <source>
        <dbReference type="ARBA" id="ARBA00022989"/>
    </source>
</evidence>
<feature type="domain" description="Peptidase S54 rhomboid" evidence="8">
    <location>
        <begin position="59"/>
        <end position="194"/>
    </location>
</feature>
<dbReference type="EMBL" id="BAAACW010000140">
    <property type="protein sequence ID" value="GAA0369607.1"/>
    <property type="molecule type" value="Genomic_DNA"/>
</dbReference>
<evidence type="ECO:0000313" key="9">
    <source>
        <dbReference type="EMBL" id="GAA0369607.1"/>
    </source>
</evidence>
<feature type="transmembrane region" description="Helical" evidence="7">
    <location>
        <begin position="152"/>
        <end position="170"/>
    </location>
</feature>
<dbReference type="PANTHER" id="PTHR43731:SF14">
    <property type="entry name" value="PRESENILIN-ASSOCIATED RHOMBOID-LIKE PROTEIN, MITOCHONDRIAL"/>
    <property type="match status" value="1"/>
</dbReference>
<evidence type="ECO:0000256" key="1">
    <source>
        <dbReference type="ARBA" id="ARBA00004141"/>
    </source>
</evidence>
<feature type="transmembrane region" description="Helical" evidence="7">
    <location>
        <begin position="207"/>
        <end position="226"/>
    </location>
</feature>
<dbReference type="Proteomes" id="UP001501166">
    <property type="component" value="Unassembled WGS sequence"/>
</dbReference>
<dbReference type="InterPro" id="IPR050925">
    <property type="entry name" value="Rhomboid_protease_S54"/>
</dbReference>
<evidence type="ECO:0000256" key="4">
    <source>
        <dbReference type="ARBA" id="ARBA00022801"/>
    </source>
</evidence>
<keyword evidence="5 7" id="KW-1133">Transmembrane helix</keyword>
<evidence type="ECO:0000256" key="3">
    <source>
        <dbReference type="ARBA" id="ARBA00022692"/>
    </source>
</evidence>
<evidence type="ECO:0000256" key="6">
    <source>
        <dbReference type="ARBA" id="ARBA00023136"/>
    </source>
</evidence>
<feature type="transmembrane region" description="Helical" evidence="7">
    <location>
        <begin position="68"/>
        <end position="88"/>
    </location>
</feature>
<keyword evidence="4" id="KW-0378">Hydrolase</keyword>
<dbReference type="GO" id="GO:0008233">
    <property type="term" value="F:peptidase activity"/>
    <property type="evidence" value="ECO:0007669"/>
    <property type="project" value="UniProtKB-KW"/>
</dbReference>
<dbReference type="InterPro" id="IPR022764">
    <property type="entry name" value="Peptidase_S54_rhomboid_dom"/>
</dbReference>
<evidence type="ECO:0000256" key="2">
    <source>
        <dbReference type="ARBA" id="ARBA00009045"/>
    </source>
</evidence>
<feature type="transmembrane region" description="Helical" evidence="7">
    <location>
        <begin position="176"/>
        <end position="195"/>
    </location>
</feature>
<comment type="similarity">
    <text evidence="2">Belongs to the peptidase S54 family.</text>
</comment>
<keyword evidence="10" id="KW-1185">Reference proteome</keyword>
<protein>
    <submittedName>
        <fullName evidence="9">Rhomboid family intramembrane serine protease</fullName>
    </submittedName>
</protein>